<feature type="signal peptide" evidence="7">
    <location>
        <begin position="1"/>
        <end position="20"/>
    </location>
</feature>
<feature type="transmembrane region" description="Helical" evidence="7">
    <location>
        <begin position="249"/>
        <end position="268"/>
    </location>
</feature>
<evidence type="ECO:0000313" key="8">
    <source>
        <dbReference type="EMBL" id="PVU93311.1"/>
    </source>
</evidence>
<feature type="transmembrane region" description="Helical" evidence="7">
    <location>
        <begin position="164"/>
        <end position="183"/>
    </location>
</feature>
<proteinExistence type="inferred from homology"/>
<comment type="subcellular location">
    <subcellularLocation>
        <location evidence="1">Endomembrane system</location>
        <topology evidence="1">Multi-pass membrane protein</topology>
    </subcellularLocation>
    <subcellularLocation>
        <location evidence="7">Endoplasmic reticulum membrane</location>
        <topology evidence="7">Multi-pass membrane protein</topology>
    </subcellularLocation>
</comment>
<evidence type="ECO:0000256" key="5">
    <source>
        <dbReference type="ARBA" id="ARBA00022989"/>
    </source>
</evidence>
<keyword evidence="9" id="KW-1185">Reference proteome</keyword>
<feature type="transmembrane region" description="Helical" evidence="7">
    <location>
        <begin position="101"/>
        <end position="120"/>
    </location>
</feature>
<dbReference type="PANTHER" id="PTHR13148:SF0">
    <property type="entry name" value="POST-GPI ATTACHMENT TO PROTEINS FACTOR 3"/>
    <property type="match status" value="1"/>
</dbReference>
<accession>A0A2T9YLW1</accession>
<dbReference type="OrthoDB" id="419770at2759"/>
<feature type="transmembrane region" description="Helical" evidence="7">
    <location>
        <begin position="220"/>
        <end position="237"/>
    </location>
</feature>
<dbReference type="GO" id="GO:0016788">
    <property type="term" value="F:hydrolase activity, acting on ester bonds"/>
    <property type="evidence" value="ECO:0007669"/>
    <property type="project" value="TreeGrafter"/>
</dbReference>
<feature type="transmembrane region" description="Helical" evidence="7">
    <location>
        <begin position="195"/>
        <end position="214"/>
    </location>
</feature>
<protein>
    <recommendedName>
        <fullName evidence="7">Post-GPI attachment to proteins factor 3</fullName>
    </recommendedName>
</protein>
<feature type="transmembrane region" description="Helical" evidence="7">
    <location>
        <begin position="132"/>
        <end position="152"/>
    </location>
</feature>
<keyword evidence="7" id="KW-0256">Endoplasmic reticulum</keyword>
<keyword evidence="3 7" id="KW-0812">Transmembrane</keyword>
<dbReference type="GO" id="GO:0005789">
    <property type="term" value="C:endoplasmic reticulum membrane"/>
    <property type="evidence" value="ECO:0007669"/>
    <property type="project" value="UniProtKB-SubCell"/>
</dbReference>
<dbReference type="Proteomes" id="UP000245383">
    <property type="component" value="Unassembled WGS sequence"/>
</dbReference>
<dbReference type="Pfam" id="PF04080">
    <property type="entry name" value="Per1"/>
    <property type="match status" value="1"/>
</dbReference>
<dbReference type="EMBL" id="MBFR01000132">
    <property type="protein sequence ID" value="PVU93311.1"/>
    <property type="molecule type" value="Genomic_DNA"/>
</dbReference>
<dbReference type="AlphaFoldDB" id="A0A2T9YLW1"/>
<evidence type="ECO:0000256" key="3">
    <source>
        <dbReference type="ARBA" id="ARBA00022692"/>
    </source>
</evidence>
<comment type="caution">
    <text evidence="7">Lacks conserved residue(s) required for the propagation of feature annotation.</text>
</comment>
<dbReference type="InterPro" id="IPR007217">
    <property type="entry name" value="Per1-like"/>
</dbReference>
<evidence type="ECO:0000313" key="9">
    <source>
        <dbReference type="Proteomes" id="UP000245383"/>
    </source>
</evidence>
<sequence length="315" mass="37184">MKFLINAFCIILAFVSVVTSSSGDRSSEFKICAIRCFQNNCNKNPTPLPLYLRITLWSCEDNCKYHCQREITQLSIKQGSKIHQYYGKWPFKRILGIQEPASVIFSLLNGYFHYVSWKKIDLKVDRMNPSHLWLKIYVVIGVWVWSWSAIFHTRDFIFTERMDYHSASILVIYLLFIPTVYLVKGRGKRAAKNVFRILSAAYLYHVFYLQFIAFSYRYNMIVNASIGLCANIIWMVISYKLYRKNVKKFYVPVLLMLYTDVAFSLEALDFPPLLDMFDAHSLWHAATIPVTYWWYEWLINVFSSTFETSIYNKAF</sequence>
<name>A0A2T9YLW1_9FUNG</name>
<keyword evidence="4 7" id="KW-0732">Signal</keyword>
<dbReference type="STRING" id="133385.A0A2T9YLW1"/>
<reference evidence="8 9" key="1">
    <citation type="journal article" date="2018" name="MBio">
        <title>Comparative Genomics Reveals the Core Gene Toolbox for the Fungus-Insect Symbiosis.</title>
        <authorList>
            <person name="Wang Y."/>
            <person name="Stata M."/>
            <person name="Wang W."/>
            <person name="Stajich J.E."/>
            <person name="White M.M."/>
            <person name="Moncalvo J.M."/>
        </authorList>
    </citation>
    <scope>NUCLEOTIDE SEQUENCE [LARGE SCALE GENOMIC DNA]</scope>
    <source>
        <strain evidence="8 9">SWE-8-4</strain>
    </source>
</reference>
<evidence type="ECO:0000256" key="2">
    <source>
        <dbReference type="ARBA" id="ARBA00022502"/>
    </source>
</evidence>
<evidence type="ECO:0000256" key="4">
    <source>
        <dbReference type="ARBA" id="ARBA00022729"/>
    </source>
</evidence>
<evidence type="ECO:0000256" key="6">
    <source>
        <dbReference type="ARBA" id="ARBA00023136"/>
    </source>
</evidence>
<evidence type="ECO:0000256" key="1">
    <source>
        <dbReference type="ARBA" id="ARBA00004127"/>
    </source>
</evidence>
<comment type="caution">
    <text evidence="8">The sequence shown here is derived from an EMBL/GenBank/DDBJ whole genome shotgun (WGS) entry which is preliminary data.</text>
</comment>
<comment type="function">
    <text evidence="7">Involved in the lipid remodeling steps of GPI-anchor maturation.</text>
</comment>
<comment type="similarity">
    <text evidence="7">Belongs to the PGAP3 family.</text>
</comment>
<dbReference type="GO" id="GO:0006506">
    <property type="term" value="P:GPI anchor biosynthetic process"/>
    <property type="evidence" value="ECO:0007669"/>
    <property type="project" value="UniProtKB-KW"/>
</dbReference>
<keyword evidence="2 7" id="KW-0337">GPI-anchor biosynthesis</keyword>
<evidence type="ECO:0000256" key="7">
    <source>
        <dbReference type="RuleBase" id="RU365066"/>
    </source>
</evidence>
<gene>
    <name evidence="8" type="ORF">BB561_003353</name>
</gene>
<dbReference type="PANTHER" id="PTHR13148">
    <property type="entry name" value="PER1-RELATED"/>
    <property type="match status" value="1"/>
</dbReference>
<feature type="chain" id="PRO_5016478581" description="Post-GPI attachment to proteins factor 3" evidence="7">
    <location>
        <begin position="21"/>
        <end position="315"/>
    </location>
</feature>
<keyword evidence="6 7" id="KW-0472">Membrane</keyword>
<organism evidence="8 9">
    <name type="scientific">Smittium simulii</name>
    <dbReference type="NCBI Taxonomy" id="133385"/>
    <lineage>
        <taxon>Eukaryota</taxon>
        <taxon>Fungi</taxon>
        <taxon>Fungi incertae sedis</taxon>
        <taxon>Zoopagomycota</taxon>
        <taxon>Kickxellomycotina</taxon>
        <taxon>Harpellomycetes</taxon>
        <taxon>Harpellales</taxon>
        <taxon>Legeriomycetaceae</taxon>
        <taxon>Smittium</taxon>
    </lineage>
</organism>
<keyword evidence="5 7" id="KW-1133">Transmembrane helix</keyword>